<keyword evidence="3" id="KW-1185">Reference proteome</keyword>
<proteinExistence type="predicted"/>
<evidence type="ECO:0000313" key="2">
    <source>
        <dbReference type="EMBL" id="CAK9043103.1"/>
    </source>
</evidence>
<evidence type="ECO:0000313" key="3">
    <source>
        <dbReference type="Proteomes" id="UP001642464"/>
    </source>
</evidence>
<reference evidence="2 3" key="1">
    <citation type="submission" date="2024-02" db="EMBL/GenBank/DDBJ databases">
        <authorList>
            <person name="Chen Y."/>
            <person name="Shah S."/>
            <person name="Dougan E. K."/>
            <person name="Thang M."/>
            <person name="Chan C."/>
        </authorList>
    </citation>
    <scope>NUCLEOTIDE SEQUENCE [LARGE SCALE GENOMIC DNA]</scope>
</reference>
<dbReference type="EMBL" id="CAXAMM010018324">
    <property type="protein sequence ID" value="CAK9043103.1"/>
    <property type="molecule type" value="Genomic_DNA"/>
</dbReference>
<protein>
    <recommendedName>
        <fullName evidence="4">t-SNARE coiled-coil homology domain-containing protein</fullName>
    </recommendedName>
</protein>
<name>A0ABP0LW17_9DINO</name>
<sequence>MAAACAVSTPHVALAGSLRRQEMQHSSERMREDMASLNQQTDFLQTQVTDRSDQLRMESEQLAQDLHTQLEKRKVQLQKMVQDVVNIGESLQGLVNDFGHLRKESGTNQSKSDSQRLVAMYFVPLGCMQRGWSCIAV</sequence>
<feature type="coiled-coil region" evidence="1">
    <location>
        <begin position="20"/>
        <end position="47"/>
    </location>
</feature>
<gene>
    <name evidence="2" type="ORF">SCF082_LOCUS24698</name>
</gene>
<evidence type="ECO:0008006" key="4">
    <source>
        <dbReference type="Google" id="ProtNLM"/>
    </source>
</evidence>
<organism evidence="2 3">
    <name type="scientific">Durusdinium trenchii</name>
    <dbReference type="NCBI Taxonomy" id="1381693"/>
    <lineage>
        <taxon>Eukaryota</taxon>
        <taxon>Sar</taxon>
        <taxon>Alveolata</taxon>
        <taxon>Dinophyceae</taxon>
        <taxon>Suessiales</taxon>
        <taxon>Symbiodiniaceae</taxon>
        <taxon>Durusdinium</taxon>
    </lineage>
</organism>
<comment type="caution">
    <text evidence="2">The sequence shown here is derived from an EMBL/GenBank/DDBJ whole genome shotgun (WGS) entry which is preliminary data.</text>
</comment>
<dbReference type="Proteomes" id="UP001642464">
    <property type="component" value="Unassembled WGS sequence"/>
</dbReference>
<evidence type="ECO:0000256" key="1">
    <source>
        <dbReference type="SAM" id="Coils"/>
    </source>
</evidence>
<keyword evidence="1" id="KW-0175">Coiled coil</keyword>
<accession>A0ABP0LW17</accession>